<dbReference type="AlphaFoldDB" id="A0A7X9T9R1"/>
<feature type="signal peptide" evidence="1">
    <location>
        <begin position="1"/>
        <end position="23"/>
    </location>
</feature>
<dbReference type="PROSITE" id="PS51704">
    <property type="entry name" value="GP_PDE"/>
    <property type="match status" value="1"/>
</dbReference>
<dbReference type="Gene3D" id="3.20.20.190">
    <property type="entry name" value="Phosphatidylinositol (PI) phosphodiesterase"/>
    <property type="match status" value="1"/>
</dbReference>
<feature type="chain" id="PRO_5030545435" description="GP-PDE domain-containing protein" evidence="1">
    <location>
        <begin position="24"/>
        <end position="320"/>
    </location>
</feature>
<proteinExistence type="predicted"/>
<reference evidence="3 4" key="1">
    <citation type="submission" date="2020-04" db="EMBL/GenBank/DDBJ databases">
        <authorList>
            <person name="Hitch T.C.A."/>
            <person name="Wylensek D."/>
            <person name="Clavel T."/>
        </authorList>
    </citation>
    <scope>NUCLEOTIDE SEQUENCE [LARGE SCALE GENOMIC DNA]</scope>
    <source>
        <strain evidence="3 4">105184</strain>
    </source>
</reference>
<dbReference type="InterPro" id="IPR017946">
    <property type="entry name" value="PLC-like_Pdiesterase_TIM-brl"/>
</dbReference>
<gene>
    <name evidence="3" type="ORF">HF885_00940</name>
</gene>
<evidence type="ECO:0000313" key="4">
    <source>
        <dbReference type="Proteomes" id="UP000565613"/>
    </source>
</evidence>
<protein>
    <recommendedName>
        <fullName evidence="2">GP-PDE domain-containing protein</fullName>
    </recommendedName>
</protein>
<evidence type="ECO:0000313" key="3">
    <source>
        <dbReference type="EMBL" id="NMF25011.1"/>
    </source>
</evidence>
<comment type="caution">
    <text evidence="3">The sequence shown here is derived from an EMBL/GenBank/DDBJ whole genome shotgun (WGS) entry which is preliminary data.</text>
</comment>
<dbReference type="InterPro" id="IPR030395">
    <property type="entry name" value="GP_PDE_dom"/>
</dbReference>
<dbReference type="GO" id="GO:0008081">
    <property type="term" value="F:phosphoric diester hydrolase activity"/>
    <property type="evidence" value="ECO:0007669"/>
    <property type="project" value="InterPro"/>
</dbReference>
<feature type="domain" description="GP-PDE" evidence="2">
    <location>
        <begin position="44"/>
        <end position="320"/>
    </location>
</feature>
<dbReference type="EMBL" id="JABAGR010000001">
    <property type="protein sequence ID" value="NMF25011.1"/>
    <property type="molecule type" value="Genomic_DNA"/>
</dbReference>
<name>A0A7X9T9R1_9ACTN</name>
<dbReference type="PANTHER" id="PTHR46211:SF14">
    <property type="entry name" value="GLYCEROPHOSPHODIESTER PHOSPHODIESTERASE"/>
    <property type="match status" value="1"/>
</dbReference>
<evidence type="ECO:0000259" key="2">
    <source>
        <dbReference type="PROSITE" id="PS51704"/>
    </source>
</evidence>
<keyword evidence="1" id="KW-0732">Signal</keyword>
<organism evidence="3 4">
    <name type="scientific">Parafannyhessea umbonata</name>
    <dbReference type="NCBI Taxonomy" id="604330"/>
    <lineage>
        <taxon>Bacteria</taxon>
        <taxon>Bacillati</taxon>
        <taxon>Actinomycetota</taxon>
        <taxon>Coriobacteriia</taxon>
        <taxon>Coriobacteriales</taxon>
        <taxon>Atopobiaceae</taxon>
        <taxon>Parafannyhessea</taxon>
    </lineage>
</organism>
<evidence type="ECO:0000256" key="1">
    <source>
        <dbReference type="SAM" id="SignalP"/>
    </source>
</evidence>
<dbReference type="RefSeq" id="WP_170103105.1">
    <property type="nucleotide sequence ID" value="NZ_JABAGR010000001.1"/>
</dbReference>
<dbReference type="GO" id="GO:0006629">
    <property type="term" value="P:lipid metabolic process"/>
    <property type="evidence" value="ECO:0007669"/>
    <property type="project" value="InterPro"/>
</dbReference>
<dbReference type="Pfam" id="PF03009">
    <property type="entry name" value="GDPD"/>
    <property type="match status" value="1"/>
</dbReference>
<dbReference type="SUPFAM" id="SSF51695">
    <property type="entry name" value="PLC-like phosphodiesterases"/>
    <property type="match status" value="1"/>
</dbReference>
<accession>A0A7X9T9R1</accession>
<dbReference type="Proteomes" id="UP000565613">
    <property type="component" value="Unassembled WGS sequence"/>
</dbReference>
<dbReference type="PANTHER" id="PTHR46211">
    <property type="entry name" value="GLYCEROPHOSPHORYL DIESTER PHOSPHODIESTERASE"/>
    <property type="match status" value="1"/>
</dbReference>
<sequence length="320" mass="34753">MRRATTALARTTAVACAGAVATAALVSPRKNDSYVDARWGKIRQHRFAHRGLHDRDLGIPENSLSAFRRARDLGFGVELDVHLTADGQLAVIHDASTRRMCGRALTVEKSTLQDLRELCLDGTDERIPTFDEALSVFDADCEGDADPLPLIVEVKTEGAAWPRVAELCHKTMDELDCHCVSYCVESFDPRVLVWLRRHRPEVVRGQLSKDYLAATSAKSAASARTGEKSAPAHRQALASVCTAARDAAATSMVANSLARPDFVAYKFADRATPAFRLVQALGAKPVFWTIKNPQDLAAAETEGGVAIFEGFVPDSTHAQV</sequence>